<reference evidence="3 4" key="1">
    <citation type="journal article" date="2023" name="Genome Announc.">
        <title>Pan-Genome Analyses of the Genus Cohnella and Proposal of the Novel Species Cohnella silvisoli sp. nov., Isolated from Forest Soil.</title>
        <authorList>
            <person name="Wang C."/>
            <person name="Mao L."/>
            <person name="Bao G."/>
            <person name="Zhu H."/>
        </authorList>
    </citation>
    <scope>NUCLEOTIDE SEQUENCE [LARGE SCALE GENOMIC DNA]</scope>
    <source>
        <strain evidence="3 4">NL03-T5-1</strain>
    </source>
</reference>
<organism evidence="3 4">
    <name type="scientific">Cohnella silvisoli</name>
    <dbReference type="NCBI Taxonomy" id="2873699"/>
    <lineage>
        <taxon>Bacteria</taxon>
        <taxon>Bacillati</taxon>
        <taxon>Bacillota</taxon>
        <taxon>Bacilli</taxon>
        <taxon>Bacillales</taxon>
        <taxon>Paenibacillaceae</taxon>
        <taxon>Cohnella</taxon>
    </lineage>
</organism>
<dbReference type="EMBL" id="JASKHM010000001">
    <property type="protein sequence ID" value="MEQ4480910.1"/>
    <property type="molecule type" value="Genomic_DNA"/>
</dbReference>
<name>A0ABV1KLR4_9BACL</name>
<feature type="domain" description="GNAT-like C-terminal" evidence="2">
    <location>
        <begin position="147"/>
        <end position="369"/>
    </location>
</feature>
<keyword evidence="3" id="KW-0808">Transferase</keyword>
<dbReference type="Proteomes" id="UP001493487">
    <property type="component" value="Unassembled WGS sequence"/>
</dbReference>
<evidence type="ECO:0000313" key="4">
    <source>
        <dbReference type="Proteomes" id="UP001493487"/>
    </source>
</evidence>
<dbReference type="Pfam" id="PF18164">
    <property type="entry name" value="GNAT_C"/>
    <property type="match status" value="1"/>
</dbReference>
<sequence length="374" mass="42117">MYTCCGKSMFGDDQIEEANAIVRLPKDAIFEVKETIALMNSSMALSKFADVSHEMVFHSPLLIGEIASFITECGKSLGQRSGLFAVAVLLSGMPQVREYYADRGISDEILLDTFSDLSLWMNVYKEKHGVWGLGEVGWLMNHFRCLLFKIGRLQYVQRSWGLQVHVFRNRLDGRFAVFPEAGISFQPDGEMEGSYGNSDAENTWTSGFERSEQWIKGHLTRADGTVEREVTEWRAEEWEEVLNRESPVLDIHIQEGGKLSTELWRGSMEAADLFYGKTFPDKPFHAFVCSSWLLCPAFGEILPAESNIAKFGGAFRLVPAYTDDNQAFERVFGGKPDRLQDAPRDTLIRQAILDYTINGGRVGNGTGFILPFTR</sequence>
<evidence type="ECO:0000259" key="2">
    <source>
        <dbReference type="Pfam" id="PF18164"/>
    </source>
</evidence>
<dbReference type="RefSeq" id="WP_232183023.1">
    <property type="nucleotide sequence ID" value="NZ_JAIOAP010000001.1"/>
</dbReference>
<keyword evidence="3" id="KW-0012">Acyltransferase</keyword>
<evidence type="ECO:0000259" key="1">
    <source>
        <dbReference type="Pfam" id="PF18082"/>
    </source>
</evidence>
<accession>A0ABV1KLR4</accession>
<evidence type="ECO:0000313" key="3">
    <source>
        <dbReference type="EMBL" id="MEQ4480910.1"/>
    </source>
</evidence>
<dbReference type="Pfam" id="PF18082">
    <property type="entry name" value="NAT_N"/>
    <property type="match status" value="1"/>
</dbReference>
<gene>
    <name evidence="3" type="ORF">QJS35_00735</name>
</gene>
<keyword evidence="4" id="KW-1185">Reference proteome</keyword>
<proteinExistence type="predicted"/>
<feature type="domain" description="N-acyltransferase N-terminal" evidence="1">
    <location>
        <begin position="14"/>
        <end position="145"/>
    </location>
</feature>
<dbReference type="InterPro" id="IPR041644">
    <property type="entry name" value="GNAT_C"/>
</dbReference>
<dbReference type="InterPro" id="IPR041273">
    <property type="entry name" value="NAT_N"/>
</dbReference>
<comment type="caution">
    <text evidence="3">The sequence shown here is derived from an EMBL/GenBank/DDBJ whole genome shotgun (WGS) entry which is preliminary data.</text>
</comment>
<protein>
    <submittedName>
        <fullName evidence="3">Acyltransferase domain-containing protein</fullName>
    </submittedName>
</protein>
<dbReference type="GO" id="GO:0016746">
    <property type="term" value="F:acyltransferase activity"/>
    <property type="evidence" value="ECO:0007669"/>
    <property type="project" value="UniProtKB-KW"/>
</dbReference>
<dbReference type="Gene3D" id="3.40.630.120">
    <property type="match status" value="1"/>
</dbReference>